<keyword evidence="11" id="KW-1185">Reference proteome</keyword>
<organism evidence="10 11">
    <name type="scientific">Edhazardia aedis (strain USNM 41457)</name>
    <name type="common">Microsporidian parasite</name>
    <dbReference type="NCBI Taxonomy" id="1003232"/>
    <lineage>
        <taxon>Eukaryota</taxon>
        <taxon>Fungi</taxon>
        <taxon>Fungi incertae sedis</taxon>
        <taxon>Microsporidia</taxon>
        <taxon>Edhazardia</taxon>
    </lineage>
</organism>
<dbReference type="GO" id="GO:0016020">
    <property type="term" value="C:membrane"/>
    <property type="evidence" value="ECO:0007669"/>
    <property type="project" value="InterPro"/>
</dbReference>
<evidence type="ECO:0000256" key="2">
    <source>
        <dbReference type="ARBA" id="ARBA00006024"/>
    </source>
</evidence>
<dbReference type="GO" id="GO:0043682">
    <property type="term" value="F:P-type divalent copper transporter activity"/>
    <property type="evidence" value="ECO:0007669"/>
    <property type="project" value="TreeGrafter"/>
</dbReference>
<feature type="transmembrane region" description="Helical" evidence="8">
    <location>
        <begin position="1055"/>
        <end position="1077"/>
    </location>
</feature>
<dbReference type="Pfam" id="PF00702">
    <property type="entry name" value="Hydrolase"/>
    <property type="match status" value="1"/>
</dbReference>
<comment type="caution">
    <text evidence="10">The sequence shown here is derived from an EMBL/GenBank/DDBJ whole genome shotgun (WGS) entry which is preliminary data.</text>
</comment>
<keyword evidence="5" id="KW-1278">Translocase</keyword>
<dbReference type="InParanoid" id="J9D3I7"/>
<keyword evidence="6 8" id="KW-1133">Transmembrane helix</keyword>
<reference evidence="11" key="2">
    <citation type="submission" date="2015-07" db="EMBL/GenBank/DDBJ databases">
        <title>Contrasting host-pathogen interactions and genome evolution in two generalist and specialist microsporidian pathogens of mosquitoes.</title>
        <authorList>
            <consortium name="The Broad Institute Genomics Platform"/>
            <consortium name="The Broad Institute Genome Sequencing Center for Infectious Disease"/>
            <person name="Cuomo C.A."/>
            <person name="Sanscrainte N.D."/>
            <person name="Goldberg J.M."/>
            <person name="Heiman D."/>
            <person name="Young S."/>
            <person name="Zeng Q."/>
            <person name="Becnel J.J."/>
            <person name="Birren B.W."/>
        </authorList>
    </citation>
    <scope>NUCLEOTIDE SEQUENCE [LARGE SCALE GENOMIC DNA]</scope>
    <source>
        <strain evidence="11">USNM 41457</strain>
    </source>
</reference>
<keyword evidence="3 8" id="KW-0812">Transmembrane</keyword>
<dbReference type="VEuPathDB" id="MicrosporidiaDB:EDEG_03165"/>
<dbReference type="Gene3D" id="2.70.150.10">
    <property type="entry name" value="Calcium-transporting ATPase, cytoplasmic transduction domain A"/>
    <property type="match status" value="1"/>
</dbReference>
<dbReference type="GO" id="GO:0016887">
    <property type="term" value="F:ATP hydrolysis activity"/>
    <property type="evidence" value="ECO:0007669"/>
    <property type="project" value="InterPro"/>
</dbReference>
<protein>
    <submittedName>
        <fullName evidence="10">HAD ATPase, P-type, family IC</fullName>
    </submittedName>
</protein>
<evidence type="ECO:0000313" key="11">
    <source>
        <dbReference type="Proteomes" id="UP000003163"/>
    </source>
</evidence>
<dbReference type="InterPro" id="IPR018303">
    <property type="entry name" value="ATPase_P-typ_P_site"/>
</dbReference>
<evidence type="ECO:0000313" key="10">
    <source>
        <dbReference type="EMBL" id="EJW02406.1"/>
    </source>
</evidence>
<dbReference type="SUPFAM" id="SSF55008">
    <property type="entry name" value="HMA, heavy metal-associated domain"/>
    <property type="match status" value="1"/>
</dbReference>
<feature type="transmembrane region" description="Helical" evidence="8">
    <location>
        <begin position="77"/>
        <end position="95"/>
    </location>
</feature>
<dbReference type="GO" id="GO:0005524">
    <property type="term" value="F:ATP binding"/>
    <property type="evidence" value="ECO:0007669"/>
    <property type="project" value="InterPro"/>
</dbReference>
<dbReference type="GO" id="GO:0012505">
    <property type="term" value="C:endomembrane system"/>
    <property type="evidence" value="ECO:0007669"/>
    <property type="project" value="UniProtKB-SubCell"/>
</dbReference>
<dbReference type="InterPro" id="IPR036412">
    <property type="entry name" value="HAD-like_sf"/>
</dbReference>
<keyword evidence="7 8" id="KW-0472">Membrane</keyword>
<dbReference type="InterPro" id="IPR008250">
    <property type="entry name" value="ATPase_P-typ_transduc_dom_A_sf"/>
</dbReference>
<keyword evidence="4" id="KW-0479">Metal-binding</keyword>
<dbReference type="PROSITE" id="PS00154">
    <property type="entry name" value="ATPASE_E1_E2"/>
    <property type="match status" value="1"/>
</dbReference>
<dbReference type="GO" id="GO:0005507">
    <property type="term" value="F:copper ion binding"/>
    <property type="evidence" value="ECO:0007669"/>
    <property type="project" value="TreeGrafter"/>
</dbReference>
<dbReference type="SUPFAM" id="SSF56784">
    <property type="entry name" value="HAD-like"/>
    <property type="match status" value="1"/>
</dbReference>
<gene>
    <name evidence="10" type="ORF">EDEG_03165</name>
</gene>
<feature type="transmembrane region" description="Helical" evidence="8">
    <location>
        <begin position="129"/>
        <end position="148"/>
    </location>
</feature>
<feature type="transmembrane region" description="Helical" evidence="8">
    <location>
        <begin position="101"/>
        <end position="117"/>
    </location>
</feature>
<comment type="subcellular location">
    <subcellularLocation>
        <location evidence="1">Endomembrane system</location>
        <topology evidence="1">Multi-pass membrane protein</topology>
    </subcellularLocation>
</comment>
<dbReference type="PANTHER" id="PTHR43520">
    <property type="entry name" value="ATP7, ISOFORM B"/>
    <property type="match status" value="1"/>
</dbReference>
<dbReference type="InterPro" id="IPR059000">
    <property type="entry name" value="ATPase_P-type_domA"/>
</dbReference>
<evidence type="ECO:0000256" key="4">
    <source>
        <dbReference type="ARBA" id="ARBA00022723"/>
    </source>
</evidence>
<comment type="similarity">
    <text evidence="2">Belongs to the cation transport ATPase (P-type) (TC 3.A.3) family. Type IB subfamily.</text>
</comment>
<name>J9D3I7_EDHAE</name>
<reference evidence="10 11" key="1">
    <citation type="submission" date="2011-08" db="EMBL/GenBank/DDBJ databases">
        <authorList>
            <person name="Liu Z.J."/>
            <person name="Shi F.L."/>
            <person name="Lu J.Q."/>
            <person name="Li M."/>
            <person name="Wang Z.L."/>
        </authorList>
    </citation>
    <scope>NUCLEOTIDE SEQUENCE [LARGE SCALE GENOMIC DNA]</scope>
    <source>
        <strain evidence="10 11">USNM 41457</strain>
    </source>
</reference>
<dbReference type="Pfam" id="PF00122">
    <property type="entry name" value="E1-E2_ATPase"/>
    <property type="match status" value="1"/>
</dbReference>
<accession>J9D3I7</accession>
<sequence>MAIQEEIIRISNLKCNACQPKLHDLFRSYKGIIDIKTNIFLCMMQITFDNNIIKLSTIERVLEKNGFLEDTRKIRNFYLYVLGFVFLLLHLQQIFDIDKTSKVFTFVVCLFLQYKFFKIAYQKDKDLGYFSFLGAVLAYIVSILVVFVDFEKGYTFLCMSNMISLFLCGSKLLEDVVRNQNMKILNSKKNDLFYSLDDFLKIQIDTVVITDNNIHQNFDFSENKGIENIVNEKNNKIEHNVSDEISIYSAKSSNENFLSKIINTSQNKCFQINETIKGFNVIEKKEIEDINDKNNHVNIKNNINNHPLNHLKKYLSVNNEMSGYSDVSNDNILSNNGVIAVQNENLITKNEKYFEELFLKDIEIKKKVFPNNKIQQLNKLLFFVNTNSNFVYEEDTDKKLKRHDLKINQIGIDQIQVNDILIIEKGQIIPADGILIDFFKILQVNDADVMQKNCNQNQNKFLKSSVSKISIKNSKITDFLANYSDFTYVDESNITGESIPKYKKNGDQLFAGTTNKSQKTIMKILKIRNDTLQGQILTAMQKANFKDDNFSTQKFASYILSYALRIMFLYYCKILSKISSFHDLLNHDKNLLQDLLFPIKTFISIILVACPCALNICEPLIYLIASNILCKKGIILGNCKKLPCKIDCVILDKTGTITDNLIVENIVINQIDLLHDLMVELLFNICNCIKSTENQTKIVCEDLIASNLVSKDQVSQKFTSKSFDIFYEIFVLYVLCEIEKNYDHPVAETIRDFCKKRIENLIDDFVSHKFQEYEKTDIFDYSKMSRELIIGETINDEIVTNERIEDTNNDIFDKTSDYNEKNFISDRKNIENVKNGKFIAQNDFNKINQPENEFKKHEKLLTLCQKKIKNAIIDTLNDFLKISVVEKIENFIFICGLINLNNEKYAYHIKKESKKYNFMLNYEKIATFEITEQIKENVFDVITQLTKENIQVIILSGDTPDSVAEIANKLGVANFYSNKHSTQKWEVIRKHMRQFDKVCMVGDGINDIMSLRESNFGVGLGILDNKISVTILKKDISTLPFLLKFCKKINSRIKICYKFACIFNGIGICIASGFLSWCGIELEPENACGSMFLSSCLIITICLSLYIC</sequence>
<feature type="transmembrane region" description="Helical" evidence="8">
    <location>
        <begin position="1089"/>
        <end position="1107"/>
    </location>
</feature>
<evidence type="ECO:0000256" key="5">
    <source>
        <dbReference type="ARBA" id="ARBA00022967"/>
    </source>
</evidence>
<evidence type="ECO:0000256" key="6">
    <source>
        <dbReference type="ARBA" id="ARBA00022989"/>
    </source>
</evidence>
<feature type="domain" description="P-type ATPase A" evidence="9">
    <location>
        <begin position="488"/>
        <end position="541"/>
    </location>
</feature>
<dbReference type="PRINTS" id="PR00119">
    <property type="entry name" value="CATATPASE"/>
</dbReference>
<dbReference type="EMBL" id="AFBI03000073">
    <property type="protein sequence ID" value="EJW02406.1"/>
    <property type="molecule type" value="Genomic_DNA"/>
</dbReference>
<proteinExistence type="inferred from homology"/>
<dbReference type="SUPFAM" id="SSF81653">
    <property type="entry name" value="Calcium ATPase, transduction domain A"/>
    <property type="match status" value="2"/>
</dbReference>
<dbReference type="GO" id="GO:0055070">
    <property type="term" value="P:copper ion homeostasis"/>
    <property type="evidence" value="ECO:0007669"/>
    <property type="project" value="TreeGrafter"/>
</dbReference>
<dbReference type="Gene3D" id="3.40.50.1000">
    <property type="entry name" value="HAD superfamily/HAD-like"/>
    <property type="match status" value="1"/>
</dbReference>
<evidence type="ECO:0000256" key="8">
    <source>
        <dbReference type="SAM" id="Phobius"/>
    </source>
</evidence>
<dbReference type="InterPro" id="IPR001757">
    <property type="entry name" value="P_typ_ATPase"/>
</dbReference>
<dbReference type="OrthoDB" id="2192425at2759"/>
<dbReference type="FunCoup" id="J9D3I7">
    <property type="interactions" value="104"/>
</dbReference>
<evidence type="ECO:0000256" key="3">
    <source>
        <dbReference type="ARBA" id="ARBA00022692"/>
    </source>
</evidence>
<dbReference type="NCBIfam" id="TIGR01494">
    <property type="entry name" value="ATPase_P-type"/>
    <property type="match status" value="1"/>
</dbReference>
<feature type="transmembrane region" description="Helical" evidence="8">
    <location>
        <begin position="596"/>
        <end position="625"/>
    </location>
</feature>
<dbReference type="STRING" id="1003232.J9D3I7"/>
<dbReference type="InterPro" id="IPR036163">
    <property type="entry name" value="HMA_dom_sf"/>
</dbReference>
<dbReference type="AlphaFoldDB" id="J9D3I7"/>
<evidence type="ECO:0000256" key="1">
    <source>
        <dbReference type="ARBA" id="ARBA00004127"/>
    </source>
</evidence>
<dbReference type="HOGENOM" id="CLU_282132_0_0_1"/>
<evidence type="ECO:0000256" key="7">
    <source>
        <dbReference type="ARBA" id="ARBA00023136"/>
    </source>
</evidence>
<dbReference type="PANTHER" id="PTHR43520:SF8">
    <property type="entry name" value="P-TYPE CU(+) TRANSPORTER"/>
    <property type="match status" value="1"/>
</dbReference>
<evidence type="ECO:0000259" key="9">
    <source>
        <dbReference type="Pfam" id="PF00122"/>
    </source>
</evidence>
<dbReference type="InterPro" id="IPR023214">
    <property type="entry name" value="HAD_sf"/>
</dbReference>
<dbReference type="Proteomes" id="UP000003163">
    <property type="component" value="Unassembled WGS sequence"/>
</dbReference>